<gene>
    <name evidence="1" type="ORF">BESB_073410</name>
</gene>
<dbReference type="AlphaFoldDB" id="A0A2A9M8E4"/>
<dbReference type="Proteomes" id="UP000224006">
    <property type="component" value="Unassembled WGS sequence"/>
</dbReference>
<dbReference type="KEGG" id="bbes:BESB_073410"/>
<proteinExistence type="predicted"/>
<keyword evidence="2" id="KW-1185">Reference proteome</keyword>
<evidence type="ECO:0000313" key="2">
    <source>
        <dbReference type="Proteomes" id="UP000224006"/>
    </source>
</evidence>
<protein>
    <submittedName>
        <fullName evidence="1">Uncharacterized protein</fullName>
    </submittedName>
</protein>
<dbReference type="GeneID" id="40312267"/>
<accession>A0A2A9M8E4</accession>
<sequence>MLTAEARPRNVGQLITLLQGGTEELTKQSLLVSRLSARIEATSELVAEMVQTVGELHHFKTVAEQLTDLSDRFQQSAILIAAISEDQRNRISVLEESPKSEEERVLAARTIGQAEQALEAATLALALSP</sequence>
<name>A0A2A9M8E4_BESBE</name>
<evidence type="ECO:0000313" key="1">
    <source>
        <dbReference type="EMBL" id="PFH34189.1"/>
    </source>
</evidence>
<reference evidence="1 2" key="1">
    <citation type="submission" date="2017-09" db="EMBL/GenBank/DDBJ databases">
        <title>Genome sequencing of Besnoitia besnoiti strain Bb-Ger1.</title>
        <authorList>
            <person name="Schares G."/>
            <person name="Venepally P."/>
            <person name="Lorenzi H.A."/>
        </authorList>
    </citation>
    <scope>NUCLEOTIDE SEQUENCE [LARGE SCALE GENOMIC DNA]</scope>
    <source>
        <strain evidence="1 2">Bb-Ger1</strain>
    </source>
</reference>
<comment type="caution">
    <text evidence="1">The sequence shown here is derived from an EMBL/GenBank/DDBJ whole genome shotgun (WGS) entry which is preliminary data.</text>
</comment>
<organism evidence="1 2">
    <name type="scientific">Besnoitia besnoiti</name>
    <name type="common">Apicomplexan protozoan</name>
    <dbReference type="NCBI Taxonomy" id="94643"/>
    <lineage>
        <taxon>Eukaryota</taxon>
        <taxon>Sar</taxon>
        <taxon>Alveolata</taxon>
        <taxon>Apicomplexa</taxon>
        <taxon>Conoidasida</taxon>
        <taxon>Coccidia</taxon>
        <taxon>Eucoccidiorida</taxon>
        <taxon>Eimeriorina</taxon>
        <taxon>Sarcocystidae</taxon>
        <taxon>Besnoitia</taxon>
    </lineage>
</organism>
<dbReference type="RefSeq" id="XP_029218198.1">
    <property type="nucleotide sequence ID" value="XM_029365714.1"/>
</dbReference>
<dbReference type="VEuPathDB" id="ToxoDB:BESB_073410"/>
<dbReference type="EMBL" id="NWUJ01000007">
    <property type="protein sequence ID" value="PFH34189.1"/>
    <property type="molecule type" value="Genomic_DNA"/>
</dbReference>